<dbReference type="InterPro" id="IPR002716">
    <property type="entry name" value="PIN_dom"/>
</dbReference>
<evidence type="ECO:0000256" key="7">
    <source>
        <dbReference type="ARBA" id="ARBA00038093"/>
    </source>
</evidence>
<keyword evidence="8" id="KW-0800">Toxin</keyword>
<dbReference type="EMBL" id="BAABJE010000014">
    <property type="protein sequence ID" value="GAA4798246.1"/>
    <property type="molecule type" value="Genomic_DNA"/>
</dbReference>
<dbReference type="Pfam" id="PF01850">
    <property type="entry name" value="PIN"/>
    <property type="match status" value="1"/>
</dbReference>
<proteinExistence type="inferred from homology"/>
<dbReference type="Proteomes" id="UP001499959">
    <property type="component" value="Unassembled WGS sequence"/>
</dbReference>
<keyword evidence="11" id="KW-1185">Reference proteome</keyword>
<dbReference type="EC" id="3.1.-.-" evidence="8"/>
<accession>A0ABP9BTC3</accession>
<protein>
    <recommendedName>
        <fullName evidence="8">Ribonuclease VapC</fullName>
        <shortName evidence="8">RNase VapC</shortName>
        <ecNumber evidence="8">3.1.-.-</ecNumber>
    </recommendedName>
    <alternativeName>
        <fullName evidence="8">Toxin VapC</fullName>
    </alternativeName>
</protein>
<evidence type="ECO:0000313" key="10">
    <source>
        <dbReference type="EMBL" id="GAA4798246.1"/>
    </source>
</evidence>
<feature type="binding site" evidence="8">
    <location>
        <position position="5"/>
    </location>
    <ligand>
        <name>Mg(2+)</name>
        <dbReference type="ChEBI" id="CHEBI:18420"/>
    </ligand>
</feature>
<gene>
    <name evidence="8" type="primary">vapC</name>
    <name evidence="10" type="ORF">GCM10023307_25380</name>
</gene>
<dbReference type="InterPro" id="IPR022907">
    <property type="entry name" value="VapC_family"/>
</dbReference>
<comment type="caution">
    <text evidence="10">The sequence shown here is derived from an EMBL/GenBank/DDBJ whole genome shotgun (WGS) entry which is preliminary data.</text>
</comment>
<comment type="cofactor">
    <cofactor evidence="1 8">
        <name>Mg(2+)</name>
        <dbReference type="ChEBI" id="CHEBI:18420"/>
    </cofactor>
</comment>
<keyword evidence="4 8" id="KW-0479">Metal-binding</keyword>
<dbReference type="PANTHER" id="PTHR33653">
    <property type="entry name" value="RIBONUCLEASE VAPC2"/>
    <property type="match status" value="1"/>
</dbReference>
<organism evidence="10 11">
    <name type="scientific">Lysobacter hankyongensis</name>
    <dbReference type="NCBI Taxonomy" id="1176535"/>
    <lineage>
        <taxon>Bacteria</taxon>
        <taxon>Pseudomonadati</taxon>
        <taxon>Pseudomonadota</taxon>
        <taxon>Gammaproteobacteria</taxon>
        <taxon>Lysobacterales</taxon>
        <taxon>Lysobacteraceae</taxon>
        <taxon>Lysobacter</taxon>
    </lineage>
</organism>
<dbReference type="CDD" id="cd09854">
    <property type="entry name" value="PIN_VapC-like"/>
    <property type="match status" value="1"/>
</dbReference>
<evidence type="ECO:0000256" key="8">
    <source>
        <dbReference type="HAMAP-Rule" id="MF_00265"/>
    </source>
</evidence>
<evidence type="ECO:0000259" key="9">
    <source>
        <dbReference type="Pfam" id="PF01850"/>
    </source>
</evidence>
<sequence>MIAIDSPVLIDLLADGPHADAAEACLRQCLSAGPVVVCDVALAEVCGALRDGADVLAVLEEMSIRYSPLEAKSALRAGEMQRRHRQRAGHDLRAAPDFLIGAHALLQCNGLITRDDRFFRDYFKGLKLIVPTVSEPVR</sequence>
<evidence type="ECO:0000256" key="5">
    <source>
        <dbReference type="ARBA" id="ARBA00022801"/>
    </source>
</evidence>
<keyword evidence="5 8" id="KW-0378">Hydrolase</keyword>
<evidence type="ECO:0000256" key="6">
    <source>
        <dbReference type="ARBA" id="ARBA00022842"/>
    </source>
</evidence>
<dbReference type="Gene3D" id="3.40.50.1010">
    <property type="entry name" value="5'-nuclease"/>
    <property type="match status" value="1"/>
</dbReference>
<evidence type="ECO:0000256" key="1">
    <source>
        <dbReference type="ARBA" id="ARBA00001946"/>
    </source>
</evidence>
<dbReference type="InterPro" id="IPR050556">
    <property type="entry name" value="Type_II_TA_system_RNase"/>
</dbReference>
<reference evidence="11" key="1">
    <citation type="journal article" date="2019" name="Int. J. Syst. Evol. Microbiol.">
        <title>The Global Catalogue of Microorganisms (GCM) 10K type strain sequencing project: providing services to taxonomists for standard genome sequencing and annotation.</title>
        <authorList>
            <consortium name="The Broad Institute Genomics Platform"/>
            <consortium name="The Broad Institute Genome Sequencing Center for Infectious Disease"/>
            <person name="Wu L."/>
            <person name="Ma J."/>
        </authorList>
    </citation>
    <scope>NUCLEOTIDE SEQUENCE [LARGE SCALE GENOMIC DNA]</scope>
    <source>
        <strain evidence="11">JCM 18204</strain>
    </source>
</reference>
<keyword evidence="6 8" id="KW-0460">Magnesium</keyword>
<dbReference type="HAMAP" id="MF_00265">
    <property type="entry name" value="VapC_Nob1"/>
    <property type="match status" value="1"/>
</dbReference>
<dbReference type="PANTHER" id="PTHR33653:SF1">
    <property type="entry name" value="RIBONUCLEASE VAPC2"/>
    <property type="match status" value="1"/>
</dbReference>
<evidence type="ECO:0000313" key="11">
    <source>
        <dbReference type="Proteomes" id="UP001499959"/>
    </source>
</evidence>
<comment type="function">
    <text evidence="8">Toxic component of a toxin-antitoxin (TA) system. An RNase.</text>
</comment>
<evidence type="ECO:0000256" key="3">
    <source>
        <dbReference type="ARBA" id="ARBA00022722"/>
    </source>
</evidence>
<feature type="domain" description="PIN" evidence="9">
    <location>
        <begin position="3"/>
        <end position="120"/>
    </location>
</feature>
<dbReference type="RefSeq" id="WP_345303710.1">
    <property type="nucleotide sequence ID" value="NZ_BAABJE010000014.1"/>
</dbReference>
<comment type="similarity">
    <text evidence="7 8">Belongs to the PINc/VapC protein family.</text>
</comment>
<name>A0ABP9BTC3_9GAMM</name>
<keyword evidence="2 8" id="KW-1277">Toxin-antitoxin system</keyword>
<evidence type="ECO:0000256" key="2">
    <source>
        <dbReference type="ARBA" id="ARBA00022649"/>
    </source>
</evidence>
<feature type="binding site" evidence="8">
    <location>
        <position position="97"/>
    </location>
    <ligand>
        <name>Mg(2+)</name>
        <dbReference type="ChEBI" id="CHEBI:18420"/>
    </ligand>
</feature>
<dbReference type="SUPFAM" id="SSF88723">
    <property type="entry name" value="PIN domain-like"/>
    <property type="match status" value="1"/>
</dbReference>
<keyword evidence="3 8" id="KW-0540">Nuclease</keyword>
<dbReference type="InterPro" id="IPR029060">
    <property type="entry name" value="PIN-like_dom_sf"/>
</dbReference>
<evidence type="ECO:0000256" key="4">
    <source>
        <dbReference type="ARBA" id="ARBA00022723"/>
    </source>
</evidence>